<feature type="transmembrane region" description="Helical" evidence="1">
    <location>
        <begin position="186"/>
        <end position="208"/>
    </location>
</feature>
<evidence type="ECO:0000259" key="2">
    <source>
        <dbReference type="Pfam" id="PF20237"/>
    </source>
</evidence>
<feature type="domain" description="DUF6594" evidence="2">
    <location>
        <begin position="66"/>
        <end position="250"/>
    </location>
</feature>
<keyword evidence="1" id="KW-1133">Transmembrane helix</keyword>
<proteinExistence type="predicted"/>
<keyword evidence="4" id="KW-1185">Reference proteome</keyword>
<organism evidence="3 4">
    <name type="scientific">Hyaloscypha hepaticicola</name>
    <dbReference type="NCBI Taxonomy" id="2082293"/>
    <lineage>
        <taxon>Eukaryota</taxon>
        <taxon>Fungi</taxon>
        <taxon>Dikarya</taxon>
        <taxon>Ascomycota</taxon>
        <taxon>Pezizomycotina</taxon>
        <taxon>Leotiomycetes</taxon>
        <taxon>Helotiales</taxon>
        <taxon>Hyaloscyphaceae</taxon>
        <taxon>Hyaloscypha</taxon>
    </lineage>
</organism>
<dbReference type="OrthoDB" id="3498999at2759"/>
<evidence type="ECO:0000313" key="4">
    <source>
        <dbReference type="Proteomes" id="UP000235672"/>
    </source>
</evidence>
<dbReference type="EMBL" id="KZ613476">
    <property type="protein sequence ID" value="PMD22827.1"/>
    <property type="molecule type" value="Genomic_DNA"/>
</dbReference>
<keyword evidence="1" id="KW-0472">Membrane</keyword>
<feature type="transmembrane region" description="Helical" evidence="1">
    <location>
        <begin position="215"/>
        <end position="233"/>
    </location>
</feature>
<dbReference type="Proteomes" id="UP000235672">
    <property type="component" value="Unassembled WGS sequence"/>
</dbReference>
<keyword evidence="1" id="KW-0812">Transmembrane</keyword>
<dbReference type="Pfam" id="PF20237">
    <property type="entry name" value="DUF6594"/>
    <property type="match status" value="1"/>
</dbReference>
<dbReference type="AlphaFoldDB" id="A0A2J6Q967"/>
<feature type="transmembrane region" description="Helical" evidence="1">
    <location>
        <begin position="239"/>
        <end position="258"/>
    </location>
</feature>
<dbReference type="InterPro" id="IPR046529">
    <property type="entry name" value="DUF6594"/>
</dbReference>
<reference evidence="3 4" key="1">
    <citation type="submission" date="2016-05" db="EMBL/GenBank/DDBJ databases">
        <title>A degradative enzymes factory behind the ericoid mycorrhizal symbiosis.</title>
        <authorList>
            <consortium name="DOE Joint Genome Institute"/>
            <person name="Martino E."/>
            <person name="Morin E."/>
            <person name="Grelet G."/>
            <person name="Kuo A."/>
            <person name="Kohler A."/>
            <person name="Daghino S."/>
            <person name="Barry K."/>
            <person name="Choi C."/>
            <person name="Cichocki N."/>
            <person name="Clum A."/>
            <person name="Copeland A."/>
            <person name="Hainaut M."/>
            <person name="Haridas S."/>
            <person name="Labutti K."/>
            <person name="Lindquist E."/>
            <person name="Lipzen A."/>
            <person name="Khouja H.-R."/>
            <person name="Murat C."/>
            <person name="Ohm R."/>
            <person name="Olson A."/>
            <person name="Spatafora J."/>
            <person name="Veneault-Fourrey C."/>
            <person name="Henrissat B."/>
            <person name="Grigoriev I."/>
            <person name="Martin F."/>
            <person name="Perotto S."/>
        </authorList>
    </citation>
    <scope>NUCLEOTIDE SEQUENCE [LARGE SCALE GENOMIC DNA]</scope>
    <source>
        <strain evidence="3 4">UAMH 7357</strain>
    </source>
</reference>
<name>A0A2J6Q967_9HELO</name>
<sequence length="261" mass="28800">MSIPLSITSSPLKGDATTASPDSYSKGIYNYATNVREPHFLEFQSLHQINIIELQNDLARQNASFTQSGSVSPAEVEHLRVTLKSYVTAIRDYEYVRSLDKMTDPELACGQLITAFPSIDFPRRSSELGFRTLEKHNEISNDGLRHLLKAYLPTSLTWTREEKRMRHNEFMNKQQPGKISPFVDRLARFIIAFVTGAGLVVPMVIMALNRSIVKSLVTMSVATLLFALVISVGVEASNWAVVAATAAYAADLALFIGASGS</sequence>
<accession>A0A2J6Q967</accession>
<evidence type="ECO:0000313" key="3">
    <source>
        <dbReference type="EMBL" id="PMD22827.1"/>
    </source>
</evidence>
<gene>
    <name evidence="3" type="ORF">NA56DRAFT_597522</name>
</gene>
<evidence type="ECO:0000256" key="1">
    <source>
        <dbReference type="SAM" id="Phobius"/>
    </source>
</evidence>
<protein>
    <recommendedName>
        <fullName evidence="2">DUF6594 domain-containing protein</fullName>
    </recommendedName>
</protein>